<protein>
    <submittedName>
        <fullName evidence="2">Saccharopine dehydrogenase family protein</fullName>
    </submittedName>
</protein>
<dbReference type="PANTHER" id="PTHR43781:SF1">
    <property type="entry name" value="SACCHAROPINE DEHYDROGENASE"/>
    <property type="match status" value="1"/>
</dbReference>
<dbReference type="PANTHER" id="PTHR43781">
    <property type="entry name" value="SACCHAROPINE DEHYDROGENASE"/>
    <property type="match status" value="1"/>
</dbReference>
<keyword evidence="3" id="KW-1185">Reference proteome</keyword>
<sequence length="355" mass="38272">MPESTFLLYGANGFTAQLIIDLANSFGLTPILAGRNETKVKPLAEKHGLSYRVADLSNTSGLNAMLQDIPVVLHCAGPFSKTAAPMQEACLCTSTHYLDITGEVAVFEQGMKRHGAALQANIMLMSGVSFDVVPTDCMARYLKDQLPTATHLQLAFANNGGGLSHGTAQTALEGLGVGGMIRKDGQLTAVPYAHNTVWVDFGNGRVRPCMAIPWGDLATAYWTTGIPTIETFMGASTGHIWMAKTGNYLGWLLKNPALQSFLRERVSSNVTGPDEAVRQRARTHVWGKAWNETGQVVEARLHGPEGYTLTALSALTITRKVLNGHWRAGYQTPAGLYGADLITEIEGVIWESITV</sequence>
<dbReference type="SUPFAM" id="SSF51735">
    <property type="entry name" value="NAD(P)-binding Rossmann-fold domains"/>
    <property type="match status" value="1"/>
</dbReference>
<dbReference type="InterPro" id="IPR036291">
    <property type="entry name" value="NAD(P)-bd_dom_sf"/>
</dbReference>
<name>A0ABW5M310_9BACT</name>
<dbReference type="InterPro" id="IPR005097">
    <property type="entry name" value="Sacchrp_dh_NADP-bd"/>
</dbReference>
<evidence type="ECO:0000259" key="1">
    <source>
        <dbReference type="Pfam" id="PF03435"/>
    </source>
</evidence>
<gene>
    <name evidence="2" type="ORF">ACFSUS_12155</name>
</gene>
<reference evidence="3" key="1">
    <citation type="journal article" date="2019" name="Int. J. Syst. Evol. Microbiol.">
        <title>The Global Catalogue of Microorganisms (GCM) 10K type strain sequencing project: providing services to taxonomists for standard genome sequencing and annotation.</title>
        <authorList>
            <consortium name="The Broad Institute Genomics Platform"/>
            <consortium name="The Broad Institute Genome Sequencing Center for Infectious Disease"/>
            <person name="Wu L."/>
            <person name="Ma J."/>
        </authorList>
    </citation>
    <scope>NUCLEOTIDE SEQUENCE [LARGE SCALE GENOMIC DNA]</scope>
    <source>
        <strain evidence="3">KCTC 42805</strain>
    </source>
</reference>
<feature type="domain" description="Saccharopine dehydrogenase NADP binding" evidence="1">
    <location>
        <begin position="7"/>
        <end position="124"/>
    </location>
</feature>
<organism evidence="2 3">
    <name type="scientific">Spirosoma soli</name>
    <dbReference type="NCBI Taxonomy" id="1770529"/>
    <lineage>
        <taxon>Bacteria</taxon>
        <taxon>Pseudomonadati</taxon>
        <taxon>Bacteroidota</taxon>
        <taxon>Cytophagia</taxon>
        <taxon>Cytophagales</taxon>
        <taxon>Cytophagaceae</taxon>
        <taxon>Spirosoma</taxon>
    </lineage>
</organism>
<comment type="caution">
    <text evidence="2">The sequence shown here is derived from an EMBL/GenBank/DDBJ whole genome shotgun (WGS) entry which is preliminary data.</text>
</comment>
<evidence type="ECO:0000313" key="2">
    <source>
        <dbReference type="EMBL" id="MFD2571392.1"/>
    </source>
</evidence>
<dbReference type="Pfam" id="PF03435">
    <property type="entry name" value="Sacchrp_dh_NADP"/>
    <property type="match status" value="1"/>
</dbReference>
<accession>A0ABW5M310</accession>
<dbReference type="RefSeq" id="WP_381522895.1">
    <property type="nucleotide sequence ID" value="NZ_JBHULN010000006.1"/>
</dbReference>
<proteinExistence type="predicted"/>
<evidence type="ECO:0000313" key="3">
    <source>
        <dbReference type="Proteomes" id="UP001597469"/>
    </source>
</evidence>
<dbReference type="Gene3D" id="3.40.50.720">
    <property type="entry name" value="NAD(P)-binding Rossmann-like Domain"/>
    <property type="match status" value="1"/>
</dbReference>
<dbReference type="Proteomes" id="UP001597469">
    <property type="component" value="Unassembled WGS sequence"/>
</dbReference>
<dbReference type="EMBL" id="JBHULN010000006">
    <property type="protein sequence ID" value="MFD2571392.1"/>
    <property type="molecule type" value="Genomic_DNA"/>
</dbReference>